<evidence type="ECO:0000313" key="3">
    <source>
        <dbReference type="Proteomes" id="UP000327493"/>
    </source>
</evidence>
<name>A0A5J5D0S5_9PERO</name>
<dbReference type="EMBL" id="VOFY01000013">
    <property type="protein sequence ID" value="KAA8586346.1"/>
    <property type="molecule type" value="Genomic_DNA"/>
</dbReference>
<dbReference type="AlphaFoldDB" id="A0A5J5D0S5"/>
<keyword evidence="3" id="KW-1185">Reference proteome</keyword>
<protein>
    <submittedName>
        <fullName evidence="2">Uncharacterized protein</fullName>
    </submittedName>
</protein>
<organism evidence="2 3">
    <name type="scientific">Etheostoma spectabile</name>
    <name type="common">orangethroat darter</name>
    <dbReference type="NCBI Taxonomy" id="54343"/>
    <lineage>
        <taxon>Eukaryota</taxon>
        <taxon>Metazoa</taxon>
        <taxon>Chordata</taxon>
        <taxon>Craniata</taxon>
        <taxon>Vertebrata</taxon>
        <taxon>Euteleostomi</taxon>
        <taxon>Actinopterygii</taxon>
        <taxon>Neopterygii</taxon>
        <taxon>Teleostei</taxon>
        <taxon>Neoteleostei</taxon>
        <taxon>Acanthomorphata</taxon>
        <taxon>Eupercaria</taxon>
        <taxon>Perciformes</taxon>
        <taxon>Percoidei</taxon>
        <taxon>Percidae</taxon>
        <taxon>Etheostomatinae</taxon>
        <taxon>Etheostoma</taxon>
    </lineage>
</organism>
<evidence type="ECO:0000313" key="2">
    <source>
        <dbReference type="EMBL" id="KAA8586346.1"/>
    </source>
</evidence>
<accession>A0A5J5D0S5</accession>
<comment type="caution">
    <text evidence="2">The sequence shown here is derived from an EMBL/GenBank/DDBJ whole genome shotgun (WGS) entry which is preliminary data.</text>
</comment>
<evidence type="ECO:0000256" key="1">
    <source>
        <dbReference type="SAM" id="MobiDB-lite"/>
    </source>
</evidence>
<feature type="region of interest" description="Disordered" evidence="1">
    <location>
        <begin position="19"/>
        <end position="51"/>
    </location>
</feature>
<reference evidence="2 3" key="1">
    <citation type="submission" date="2019-08" db="EMBL/GenBank/DDBJ databases">
        <title>A chromosome-level genome assembly, high-density linkage maps, and genome scans reveal the genomic architecture of hybrid incompatibilities underlying speciation via character displacement in darters (Percidae: Etheostominae).</title>
        <authorList>
            <person name="Moran R.L."/>
            <person name="Catchen J.M."/>
            <person name="Fuller R.C."/>
        </authorList>
    </citation>
    <scope>NUCLEOTIDE SEQUENCE [LARGE SCALE GENOMIC DNA]</scope>
    <source>
        <strain evidence="2">EspeVRDwgs_2016</strain>
        <tissue evidence="2">Muscle</tissue>
    </source>
</reference>
<sequence length="85" mass="9496">MERWVICKWPLVAILPPSPTGSTTSGWQRAKTHKSREGSVEGGAGPQSDHKGFVWLRPRFTAGLKKEQLANYQMVHSKDKGHVDI</sequence>
<proteinExistence type="predicted"/>
<dbReference type="Proteomes" id="UP000327493">
    <property type="component" value="Chromosome 13"/>
</dbReference>
<gene>
    <name evidence="2" type="ORF">FQN60_000182</name>
</gene>